<protein>
    <submittedName>
        <fullName evidence="1">Uncharacterized protein</fullName>
    </submittedName>
</protein>
<organism evidence="2">
    <name type="scientific">Pneumocystis jirovecii</name>
    <name type="common">Human pneumocystis pneumonia agent</name>
    <dbReference type="NCBI Taxonomy" id="42068"/>
    <lineage>
        <taxon>Eukaryota</taxon>
        <taxon>Fungi</taxon>
        <taxon>Dikarya</taxon>
        <taxon>Ascomycota</taxon>
        <taxon>Taphrinomycotina</taxon>
        <taxon>Pneumocystomycetes</taxon>
        <taxon>Pneumocystaceae</taxon>
        <taxon>Pneumocystis</taxon>
    </lineage>
</organism>
<dbReference type="InParanoid" id="L0PF81"/>
<dbReference type="AlphaFoldDB" id="L0PF81"/>
<accession>L0PF81</accession>
<evidence type="ECO:0000313" key="2">
    <source>
        <dbReference type="Proteomes" id="UP000010422"/>
    </source>
</evidence>
<dbReference type="VEuPathDB" id="FungiDB:PNEJI1_002578"/>
<proteinExistence type="predicted"/>
<reference evidence="1 2" key="1">
    <citation type="journal article" date="2012" name="MBio">
        <title>De novo assembly of the Pneumocystis jirovecii genome from a single bronchoalveolar lavage fluid specimen from a patient.</title>
        <authorList>
            <person name="Cisse O.H."/>
            <person name="Pagni M."/>
            <person name="Hauser P.M."/>
        </authorList>
    </citation>
    <scope>NUCLEOTIDE SEQUENCE [LARGE SCALE GENOMIC DNA]</scope>
    <source>
        <strain evidence="1 2">SE8</strain>
    </source>
</reference>
<comment type="caution">
    <text evidence="1">The sequence shown here is derived from an EMBL/GenBank/DDBJ whole genome shotgun (WGS) entry which is preliminary data.</text>
</comment>
<dbReference type="Proteomes" id="UP000010422">
    <property type="component" value="Unassembled WGS sequence"/>
</dbReference>
<sequence length="78" mass="9439">MKHIYHNKTYANMNNIDIISNTMYIVEQNEYLLIDVKTEINIQRYLYTKCLLHMHYIICTLDASYKRSLYILCGLHYT</sequence>
<gene>
    <name evidence="1" type="ORF">PNEJI1_002578</name>
</gene>
<name>L0PF81_PNEJI</name>
<evidence type="ECO:0000313" key="1">
    <source>
        <dbReference type="EMBL" id="CCJ31051.1"/>
    </source>
</evidence>
<dbReference type="EMBL" id="CAKM01000277">
    <property type="protein sequence ID" value="CCJ31051.1"/>
    <property type="molecule type" value="Genomic_DNA"/>
</dbReference>